<protein>
    <submittedName>
        <fullName evidence="2">Uncharacterized protein</fullName>
    </submittedName>
</protein>
<proteinExistence type="predicted"/>
<reference evidence="2 3" key="1">
    <citation type="submission" date="2018-09" db="EMBL/GenBank/DDBJ databases">
        <title>Comparative genomics of Leucobacter spp.</title>
        <authorList>
            <person name="Reis A.C."/>
            <person name="Kolvenbach B.A."/>
            <person name="Corvini P.F.X."/>
            <person name="Nunes O.C."/>
        </authorList>
    </citation>
    <scope>NUCLEOTIDE SEQUENCE [LARGE SCALE GENOMIC DNA]</scope>
    <source>
        <strain evidence="2 3">TAN 31504</strain>
    </source>
</reference>
<dbReference type="Proteomes" id="UP001645859">
    <property type="component" value="Unassembled WGS sequence"/>
</dbReference>
<dbReference type="RefSeq" id="WP_202343153.1">
    <property type="nucleotide sequence ID" value="NZ_BAAAPI010000016.1"/>
</dbReference>
<feature type="transmembrane region" description="Helical" evidence="1">
    <location>
        <begin position="49"/>
        <end position="76"/>
    </location>
</feature>
<accession>A0ABS1SBH7</accession>
<keyword evidence="1" id="KW-0812">Transmembrane</keyword>
<evidence type="ECO:0000313" key="2">
    <source>
        <dbReference type="EMBL" id="MBL3677895.1"/>
    </source>
</evidence>
<gene>
    <name evidence="2" type="ORF">D3230_01055</name>
</gene>
<evidence type="ECO:0000313" key="3">
    <source>
        <dbReference type="Proteomes" id="UP001645859"/>
    </source>
</evidence>
<dbReference type="EMBL" id="QYAC01000001">
    <property type="protein sequence ID" value="MBL3677895.1"/>
    <property type="molecule type" value="Genomic_DNA"/>
</dbReference>
<feature type="transmembrane region" description="Helical" evidence="1">
    <location>
        <begin position="83"/>
        <end position="111"/>
    </location>
</feature>
<keyword evidence="1" id="KW-0472">Membrane</keyword>
<evidence type="ECO:0000256" key="1">
    <source>
        <dbReference type="SAM" id="Phobius"/>
    </source>
</evidence>
<name>A0ABS1SBH7_9MICO</name>
<organism evidence="2 3">
    <name type="scientific">Leucobacter chromiireducens subsp. solipictus</name>
    <dbReference type="NCBI Taxonomy" id="398235"/>
    <lineage>
        <taxon>Bacteria</taxon>
        <taxon>Bacillati</taxon>
        <taxon>Actinomycetota</taxon>
        <taxon>Actinomycetes</taxon>
        <taxon>Micrococcales</taxon>
        <taxon>Microbacteriaceae</taxon>
        <taxon>Leucobacter</taxon>
    </lineage>
</organism>
<sequence length="112" mass="11350">MAADPVAPPHSGRTRGFPLLVWGVALNTLALAGWTLGGVAAPASALQTVSFVAATICQAAAIACLGAATVVGIIGLSRRVRPVVWPILSVLAFPIAVVILIPMVAVVWALFA</sequence>
<comment type="caution">
    <text evidence="2">The sequence shown here is derived from an EMBL/GenBank/DDBJ whole genome shotgun (WGS) entry which is preliminary data.</text>
</comment>
<feature type="transmembrane region" description="Helical" evidence="1">
    <location>
        <begin position="19"/>
        <end position="43"/>
    </location>
</feature>
<keyword evidence="3" id="KW-1185">Reference proteome</keyword>
<keyword evidence="1" id="KW-1133">Transmembrane helix</keyword>